<protein>
    <submittedName>
        <fullName evidence="1">Uncharacterized protein</fullName>
    </submittedName>
</protein>
<organism evidence="1">
    <name type="scientific">Spongospora subterranea</name>
    <dbReference type="NCBI Taxonomy" id="70186"/>
    <lineage>
        <taxon>Eukaryota</taxon>
        <taxon>Sar</taxon>
        <taxon>Rhizaria</taxon>
        <taxon>Endomyxa</taxon>
        <taxon>Phytomyxea</taxon>
        <taxon>Plasmodiophorida</taxon>
        <taxon>Plasmodiophoridae</taxon>
        <taxon>Spongospora</taxon>
    </lineage>
</organism>
<accession>A0A0H5RDJ7</accession>
<dbReference type="EMBL" id="HACM01011853">
    <property type="protein sequence ID" value="CRZ12295.1"/>
    <property type="molecule type" value="Transcribed_RNA"/>
</dbReference>
<reference evidence="1" key="1">
    <citation type="submission" date="2015-04" db="EMBL/GenBank/DDBJ databases">
        <title>The genome sequence of the plant pathogenic Rhizarian Plasmodiophora brassicae reveals insights in its biotrophic life cycle and the origin of chitin synthesis.</title>
        <authorList>
            <person name="Schwelm A."/>
            <person name="Fogelqvist J."/>
            <person name="Knaust A."/>
            <person name="Julke S."/>
            <person name="Lilja T."/>
            <person name="Dhandapani V."/>
            <person name="Bonilla-Rosso G."/>
            <person name="Karlsson M."/>
            <person name="Shevchenko A."/>
            <person name="Choi S.R."/>
            <person name="Kim H.G."/>
            <person name="Park J.Y."/>
            <person name="Lim Y.P."/>
            <person name="Ludwig-Muller J."/>
            <person name="Dixelius C."/>
        </authorList>
    </citation>
    <scope>NUCLEOTIDE SEQUENCE</scope>
    <source>
        <tissue evidence="1">Potato root galls</tissue>
    </source>
</reference>
<proteinExistence type="predicted"/>
<sequence length="100" mass="11797">MGFLIRRSSNREQADVPSAKPVIYRFHRELLSLFCQEPHIDRGFGHYAKRDVFNFDQSRFRLSAMQTSALSTRFAKRVWLRPREPPSHNPLDAVQPKPRM</sequence>
<dbReference type="AlphaFoldDB" id="A0A0H5RDJ7"/>
<evidence type="ECO:0000313" key="1">
    <source>
        <dbReference type="EMBL" id="CRZ12295.1"/>
    </source>
</evidence>
<name>A0A0H5RDJ7_9EUKA</name>